<keyword evidence="9" id="KW-0408">Iron</keyword>
<evidence type="ECO:0000313" key="18">
    <source>
        <dbReference type="Proteomes" id="UP000688137"/>
    </source>
</evidence>
<dbReference type="Pfam" id="PF06733">
    <property type="entry name" value="DEAD_2"/>
    <property type="match status" value="1"/>
</dbReference>
<comment type="subcellular location">
    <subcellularLocation>
        <location evidence="1">Nucleus</location>
    </subcellularLocation>
</comment>
<keyword evidence="3" id="KW-0479">Metal-binding</keyword>
<dbReference type="NCBIfam" id="TIGR00604">
    <property type="entry name" value="rad3"/>
    <property type="match status" value="1"/>
</dbReference>
<evidence type="ECO:0000256" key="12">
    <source>
        <dbReference type="ARBA" id="ARBA00023204"/>
    </source>
</evidence>
<keyword evidence="5" id="KW-0227">DNA damage</keyword>
<keyword evidence="10" id="KW-0411">Iron-sulfur</keyword>
<dbReference type="InterPro" id="IPR014001">
    <property type="entry name" value="Helicase_ATP-bd"/>
</dbReference>
<feature type="compositionally biased region" description="Low complexity" evidence="15">
    <location>
        <begin position="881"/>
        <end position="907"/>
    </location>
</feature>
<dbReference type="CDD" id="cd18788">
    <property type="entry name" value="SF2_C_XPD"/>
    <property type="match status" value="1"/>
</dbReference>
<evidence type="ECO:0000256" key="11">
    <source>
        <dbReference type="ARBA" id="ARBA00023125"/>
    </source>
</evidence>
<sequence length="940" mass="111103">MNKQNHIKLMDEDSQIQQAINLDFDIDQKLCQKQEKLNLENTVIYFPHKPYDVQIKYMESVVQILDKKFNGLLESPTGTGKTLCLLCSSMGWLKKHREEQLKSNNSNNLKIIYASRTHSQLKQVAQELKRTVYKPNISMIGSRDQYCLKNFQNLKGNSLIQACRKLVKGKKCQFYDKEFLPIIAAANSKLINTLEETKQFGFKNEVCPYYFERERLINADLIMIPYNYLLDNEFSNIVDVKNSIIIFDEAHNVPSTAEDGQSFYINDNIVQEAKKELERWLKSLDEIPDFLTGFQNVLSQKKQFSKIGIKINEYEEIVQTIEAFLKFLKSLLESTYFNSYDIEQCKVFNAQQIFNFLYENTSINKKNNDSLFSNGINENNISIYIEYCQAIINYMSEISPLEGSNLQSWTRFLMNLDNFTQDNEDNQDNEQLNYYDFYKLVVKKNNQNQISLNMWCLDPSLAFKKLLSQNIHSIILTSGTLSPMESWQSELKMEFQIQLSNKHVIDITKNVRAFVHQIYDFSYNNRNDEKQIIKLGETLLNFAQIIKGGIIVVFSSYTLMQQIQKKWSNQKLIWRLNEVKKCLWEEQGSSQFHNTLEVFKQNVQKGAILFAIHRGKVTEGIDLPDDLCRAIFLIGIPYPPLQDQKVKLKKEYLDKHRQGLSSKDWYDQQAIRATNQAIGRAVRHINDYGAIFLCDKRFQWSNMKNGISKWVQPAIKPWRTDQDIDENIKLFFQRQTQQRNVIMHQNIENQQINQNSQEQVQRNIYQETQNQFNQSFRQSSEKQPQHKFQSQQQQKQNQQKFGIQYKDYHNNNQKQKWLLDELSDQDMKQFIDQDEEPSSILQKYELVDQKQEFNSEESSDQSDFQKESQEQSDFQEESQDQSEFSQESSEQSEFSQESSQQFQYSKESSQDYSDPKEAQRQKKIKYNKPQQYQKRKYRLN</sequence>
<dbReference type="GO" id="GO:0005634">
    <property type="term" value="C:nucleus"/>
    <property type="evidence" value="ECO:0007669"/>
    <property type="project" value="UniProtKB-SubCell"/>
</dbReference>
<dbReference type="GO" id="GO:0003677">
    <property type="term" value="F:DNA binding"/>
    <property type="evidence" value="ECO:0007669"/>
    <property type="project" value="UniProtKB-KW"/>
</dbReference>
<keyword evidence="8" id="KW-0067">ATP-binding</keyword>
<dbReference type="InterPro" id="IPR006554">
    <property type="entry name" value="Helicase-like_DEXD_c2"/>
</dbReference>
<reference evidence="17" key="1">
    <citation type="submission" date="2021-01" db="EMBL/GenBank/DDBJ databases">
        <authorList>
            <consortium name="Genoscope - CEA"/>
            <person name="William W."/>
        </authorList>
    </citation>
    <scope>NUCLEOTIDE SEQUENCE</scope>
</reference>
<dbReference type="GO" id="GO:0070182">
    <property type="term" value="F:DNA polymerase binding"/>
    <property type="evidence" value="ECO:0007669"/>
    <property type="project" value="TreeGrafter"/>
</dbReference>
<proteinExistence type="predicted"/>
<keyword evidence="11" id="KW-0238">DNA-binding</keyword>
<evidence type="ECO:0000256" key="5">
    <source>
        <dbReference type="ARBA" id="ARBA00022763"/>
    </source>
</evidence>
<dbReference type="InterPro" id="IPR014013">
    <property type="entry name" value="Helic_SF1/SF2_ATP-bd_DinG/Rad3"/>
</dbReference>
<dbReference type="FunFam" id="3.40.50.300:FF:001352">
    <property type="entry name" value="DNA repair helicase"/>
    <property type="match status" value="1"/>
</dbReference>
<evidence type="ECO:0000256" key="7">
    <source>
        <dbReference type="ARBA" id="ARBA00022806"/>
    </source>
</evidence>
<dbReference type="GO" id="GO:0003678">
    <property type="term" value="F:DNA helicase activity"/>
    <property type="evidence" value="ECO:0007669"/>
    <property type="project" value="InterPro"/>
</dbReference>
<evidence type="ECO:0000256" key="10">
    <source>
        <dbReference type="ARBA" id="ARBA00023014"/>
    </source>
</evidence>
<dbReference type="GO" id="GO:0090657">
    <property type="term" value="P:telomeric loop disassembly"/>
    <property type="evidence" value="ECO:0007669"/>
    <property type="project" value="TreeGrafter"/>
</dbReference>
<evidence type="ECO:0000256" key="3">
    <source>
        <dbReference type="ARBA" id="ARBA00022723"/>
    </source>
</evidence>
<keyword evidence="12" id="KW-0234">DNA repair</keyword>
<keyword evidence="7" id="KW-0347">Helicase</keyword>
<dbReference type="PANTHER" id="PTHR11472">
    <property type="entry name" value="DNA REPAIR DEAD HELICASE RAD3/XP-D SUBFAMILY MEMBER"/>
    <property type="match status" value="1"/>
</dbReference>
<dbReference type="GO" id="GO:0051539">
    <property type="term" value="F:4 iron, 4 sulfur cluster binding"/>
    <property type="evidence" value="ECO:0007669"/>
    <property type="project" value="UniProtKB-KW"/>
</dbReference>
<dbReference type="GO" id="GO:0006281">
    <property type="term" value="P:DNA repair"/>
    <property type="evidence" value="ECO:0007669"/>
    <property type="project" value="UniProtKB-KW"/>
</dbReference>
<dbReference type="GO" id="GO:0046872">
    <property type="term" value="F:metal ion binding"/>
    <property type="evidence" value="ECO:0007669"/>
    <property type="project" value="UniProtKB-KW"/>
</dbReference>
<keyword evidence="14" id="KW-0539">Nucleus</keyword>
<organism evidence="17 18">
    <name type="scientific">Paramecium primaurelia</name>
    <dbReference type="NCBI Taxonomy" id="5886"/>
    <lineage>
        <taxon>Eukaryota</taxon>
        <taxon>Sar</taxon>
        <taxon>Alveolata</taxon>
        <taxon>Ciliophora</taxon>
        <taxon>Intramacronucleata</taxon>
        <taxon>Oligohymenophorea</taxon>
        <taxon>Peniculida</taxon>
        <taxon>Parameciidae</taxon>
        <taxon>Paramecium</taxon>
    </lineage>
</organism>
<feature type="region of interest" description="Disordered" evidence="15">
    <location>
        <begin position="850"/>
        <end position="940"/>
    </location>
</feature>
<dbReference type="SMART" id="SM00487">
    <property type="entry name" value="DEXDc"/>
    <property type="match status" value="1"/>
</dbReference>
<evidence type="ECO:0000313" key="17">
    <source>
        <dbReference type="EMBL" id="CAD8110101.1"/>
    </source>
</evidence>
<evidence type="ECO:0000256" key="15">
    <source>
        <dbReference type="SAM" id="MobiDB-lite"/>
    </source>
</evidence>
<evidence type="ECO:0000256" key="8">
    <source>
        <dbReference type="ARBA" id="ARBA00022840"/>
    </source>
</evidence>
<dbReference type="GO" id="GO:0045910">
    <property type="term" value="P:negative regulation of DNA recombination"/>
    <property type="evidence" value="ECO:0007669"/>
    <property type="project" value="TreeGrafter"/>
</dbReference>
<evidence type="ECO:0000256" key="9">
    <source>
        <dbReference type="ARBA" id="ARBA00023004"/>
    </source>
</evidence>
<evidence type="ECO:0000256" key="2">
    <source>
        <dbReference type="ARBA" id="ARBA00022485"/>
    </source>
</evidence>
<name>A0A8S1Q5Q7_PARPR</name>
<evidence type="ECO:0000256" key="6">
    <source>
        <dbReference type="ARBA" id="ARBA00022801"/>
    </source>
</evidence>
<dbReference type="SMART" id="SM00491">
    <property type="entry name" value="HELICc2"/>
    <property type="match status" value="1"/>
</dbReference>
<protein>
    <recommendedName>
        <fullName evidence="16">Helicase ATP-binding domain-containing protein</fullName>
    </recommendedName>
</protein>
<dbReference type="AlphaFoldDB" id="A0A8S1Q5Q7"/>
<dbReference type="GO" id="GO:1904430">
    <property type="term" value="P:negative regulation of t-circle formation"/>
    <property type="evidence" value="ECO:0007669"/>
    <property type="project" value="TreeGrafter"/>
</dbReference>
<dbReference type="PANTHER" id="PTHR11472:SF34">
    <property type="entry name" value="REGULATOR OF TELOMERE ELONGATION HELICASE 1"/>
    <property type="match status" value="1"/>
</dbReference>
<evidence type="ECO:0000259" key="16">
    <source>
        <dbReference type="PROSITE" id="PS51193"/>
    </source>
</evidence>
<dbReference type="Pfam" id="PF13307">
    <property type="entry name" value="Helicase_C_2"/>
    <property type="match status" value="1"/>
</dbReference>
<feature type="compositionally biased region" description="Low complexity" evidence="15">
    <location>
        <begin position="786"/>
        <end position="799"/>
    </location>
</feature>
<accession>A0A8S1Q5Q7</accession>
<keyword evidence="6" id="KW-0378">Hydrolase</keyword>
<dbReference type="Proteomes" id="UP000688137">
    <property type="component" value="Unassembled WGS sequence"/>
</dbReference>
<dbReference type="OMA" id="QFHNTLE"/>
<keyword evidence="13" id="KW-0413">Isomerase</keyword>
<dbReference type="GO" id="GO:0005524">
    <property type="term" value="F:ATP binding"/>
    <property type="evidence" value="ECO:0007669"/>
    <property type="project" value="UniProtKB-KW"/>
</dbReference>
<dbReference type="SMART" id="SM00488">
    <property type="entry name" value="DEXDc2"/>
    <property type="match status" value="1"/>
</dbReference>
<gene>
    <name evidence="17" type="ORF">PPRIM_AZ9-3.1.T1430015</name>
</gene>
<evidence type="ECO:0000256" key="4">
    <source>
        <dbReference type="ARBA" id="ARBA00022741"/>
    </source>
</evidence>
<dbReference type="InterPro" id="IPR010614">
    <property type="entry name" value="RAD3-like_helicase_DEAD"/>
</dbReference>
<dbReference type="PROSITE" id="PS00690">
    <property type="entry name" value="DEAH_ATP_HELICASE"/>
    <property type="match status" value="1"/>
</dbReference>
<dbReference type="InterPro" id="IPR006555">
    <property type="entry name" value="ATP-dep_Helicase_C"/>
</dbReference>
<keyword evidence="18" id="KW-1185">Reference proteome</keyword>
<evidence type="ECO:0000256" key="14">
    <source>
        <dbReference type="ARBA" id="ARBA00023242"/>
    </source>
</evidence>
<feature type="region of interest" description="Disordered" evidence="15">
    <location>
        <begin position="772"/>
        <end position="799"/>
    </location>
</feature>
<dbReference type="PROSITE" id="PS51193">
    <property type="entry name" value="HELICASE_ATP_BIND_2"/>
    <property type="match status" value="1"/>
</dbReference>
<keyword evidence="2" id="KW-0004">4Fe-4S</keyword>
<dbReference type="GO" id="GO:0016818">
    <property type="term" value="F:hydrolase activity, acting on acid anhydrides, in phosphorus-containing anhydrides"/>
    <property type="evidence" value="ECO:0007669"/>
    <property type="project" value="InterPro"/>
</dbReference>
<dbReference type="InterPro" id="IPR013020">
    <property type="entry name" value="Rad3/Chl1-like"/>
</dbReference>
<dbReference type="GO" id="GO:0010569">
    <property type="term" value="P:regulation of double-strand break repair via homologous recombination"/>
    <property type="evidence" value="ECO:0007669"/>
    <property type="project" value="TreeGrafter"/>
</dbReference>
<dbReference type="InterPro" id="IPR045028">
    <property type="entry name" value="DinG/Rad3-like"/>
</dbReference>
<comment type="caution">
    <text evidence="17">The sequence shown here is derived from an EMBL/GenBank/DDBJ whole genome shotgun (WGS) entry which is preliminary data.</text>
</comment>
<evidence type="ECO:0000256" key="1">
    <source>
        <dbReference type="ARBA" id="ARBA00004123"/>
    </source>
</evidence>
<dbReference type="InterPro" id="IPR002464">
    <property type="entry name" value="DNA/RNA_helicase_DEAH_CS"/>
</dbReference>
<dbReference type="EMBL" id="CAJJDM010000147">
    <property type="protein sequence ID" value="CAD8110101.1"/>
    <property type="molecule type" value="Genomic_DNA"/>
</dbReference>
<evidence type="ECO:0000256" key="13">
    <source>
        <dbReference type="ARBA" id="ARBA00023235"/>
    </source>
</evidence>
<feature type="domain" description="Helicase ATP-binding" evidence="16">
    <location>
        <begin position="40"/>
        <end position="305"/>
    </location>
</feature>
<keyword evidence="4" id="KW-0547">Nucleotide-binding</keyword>